<comment type="caution">
    <text evidence="4">The sequence shown here is derived from an EMBL/GenBank/DDBJ whole genome shotgun (WGS) entry which is preliminary data.</text>
</comment>
<feature type="domain" description="BZIP" evidence="3">
    <location>
        <begin position="163"/>
        <end position="218"/>
    </location>
</feature>
<evidence type="ECO:0000313" key="5">
    <source>
        <dbReference type="Proteomes" id="UP001562357"/>
    </source>
</evidence>
<dbReference type="SUPFAM" id="SSF57959">
    <property type="entry name" value="Leucine zipper domain"/>
    <property type="match status" value="1"/>
</dbReference>
<feature type="region of interest" description="Disordered" evidence="2">
    <location>
        <begin position="67"/>
        <end position="156"/>
    </location>
</feature>
<dbReference type="EMBL" id="BAAFGZ010000730">
    <property type="protein sequence ID" value="GAB0139188.1"/>
    <property type="molecule type" value="Genomic_DNA"/>
</dbReference>
<dbReference type="InterPro" id="IPR046347">
    <property type="entry name" value="bZIP_sf"/>
</dbReference>
<organism evidence="4 5">
    <name type="scientific">Epichloe bromicola</name>
    <dbReference type="NCBI Taxonomy" id="79588"/>
    <lineage>
        <taxon>Eukaryota</taxon>
        <taxon>Fungi</taxon>
        <taxon>Dikarya</taxon>
        <taxon>Ascomycota</taxon>
        <taxon>Pezizomycotina</taxon>
        <taxon>Sordariomycetes</taxon>
        <taxon>Hypocreomycetidae</taxon>
        <taxon>Hypocreales</taxon>
        <taxon>Clavicipitaceae</taxon>
        <taxon>Epichloe</taxon>
    </lineage>
</organism>
<gene>
    <name evidence="4" type="primary">g7401</name>
    <name evidence="4" type="ORF">EsDP_00007401</name>
</gene>
<accession>A0ABQ0D0H8</accession>
<dbReference type="InterPro" id="IPR004827">
    <property type="entry name" value="bZIP"/>
</dbReference>
<feature type="coiled-coil region" evidence="1">
    <location>
        <begin position="173"/>
        <end position="214"/>
    </location>
</feature>
<name>A0ABQ0D0H8_9HYPO</name>
<dbReference type="Gene3D" id="1.20.5.170">
    <property type="match status" value="1"/>
</dbReference>
<sequence length="270" mass="30218">MSAINTCPDAYFWMDQALDDFVPFGTDDSPVFGIPQHHHDFSGPPMPQHVVALPPYPMQFIDHDIKHSWHPFPPQPEGKSFLHPSPGRPGSNETTPRAAPTASPAAPGPGLAHSPPCESGPPPQTDEVADSPECIGPRPRPSRRGGRGTTSTRFRKAGCNALERNRLAATNFRKRTKESARKLESTKVRLESKNRELRSERSELSCEVLRLKNDLMLHAPCHDDKIDIWIKREAHNYTRELVVSDEQQQQQQPPYLNGPGPFESFFTPEP</sequence>
<evidence type="ECO:0000313" key="4">
    <source>
        <dbReference type="EMBL" id="GAB0139188.1"/>
    </source>
</evidence>
<feature type="region of interest" description="Disordered" evidence="2">
    <location>
        <begin position="245"/>
        <end position="270"/>
    </location>
</feature>
<reference evidence="5" key="1">
    <citation type="submission" date="2024-06" db="EMBL/GenBank/DDBJ databases">
        <title>Draft Genome Sequences of Epichloe bromicola Strains Isolated from Elymus ciliaris.</title>
        <authorList>
            <consortium name="Epichloe bromicola genome sequencing consortium"/>
            <person name="Miura A."/>
            <person name="Imano S."/>
            <person name="Ashida A."/>
            <person name="Sato I."/>
            <person name="Chiba S."/>
            <person name="Tanaka A."/>
            <person name="Camagna M."/>
            <person name="Takemoto D."/>
        </authorList>
    </citation>
    <scope>NUCLEOTIDE SEQUENCE [LARGE SCALE GENOMIC DNA]</scope>
    <source>
        <strain evidence="5">DP</strain>
    </source>
</reference>
<protein>
    <recommendedName>
        <fullName evidence="3">BZIP domain-containing protein</fullName>
    </recommendedName>
</protein>
<feature type="compositionally biased region" description="Low complexity" evidence="2">
    <location>
        <begin position="95"/>
        <end position="116"/>
    </location>
</feature>
<dbReference type="Proteomes" id="UP001562357">
    <property type="component" value="Unassembled WGS sequence"/>
</dbReference>
<evidence type="ECO:0000256" key="1">
    <source>
        <dbReference type="SAM" id="Coils"/>
    </source>
</evidence>
<dbReference type="PROSITE" id="PS50217">
    <property type="entry name" value="BZIP"/>
    <property type="match status" value="1"/>
</dbReference>
<proteinExistence type="predicted"/>
<dbReference type="CDD" id="cd14687">
    <property type="entry name" value="bZIP_ATF2"/>
    <property type="match status" value="1"/>
</dbReference>
<keyword evidence="1" id="KW-0175">Coiled coil</keyword>
<evidence type="ECO:0000259" key="3">
    <source>
        <dbReference type="PROSITE" id="PS50217"/>
    </source>
</evidence>
<evidence type="ECO:0000256" key="2">
    <source>
        <dbReference type="SAM" id="MobiDB-lite"/>
    </source>
</evidence>
<keyword evidence="5" id="KW-1185">Reference proteome</keyword>